<feature type="region of interest" description="Disordered" evidence="1">
    <location>
        <begin position="16"/>
        <end position="75"/>
    </location>
</feature>
<evidence type="ECO:0000313" key="4">
    <source>
        <dbReference type="Proteomes" id="UP000289738"/>
    </source>
</evidence>
<accession>A0A444YH44</accession>
<evidence type="ECO:0000256" key="1">
    <source>
        <dbReference type="SAM" id="MobiDB-lite"/>
    </source>
</evidence>
<name>A0A444YH44_ARAHY</name>
<feature type="compositionally biased region" description="Polar residues" evidence="1">
    <location>
        <begin position="40"/>
        <end position="50"/>
    </location>
</feature>
<protein>
    <submittedName>
        <fullName evidence="3">Uncharacterized protein</fullName>
    </submittedName>
</protein>
<comment type="caution">
    <text evidence="3">The sequence shown here is derived from an EMBL/GenBank/DDBJ whole genome shotgun (WGS) entry which is preliminary data.</text>
</comment>
<proteinExistence type="predicted"/>
<dbReference type="Proteomes" id="UP000289738">
    <property type="component" value="Chromosome B06"/>
</dbReference>
<feature type="signal peptide" evidence="2">
    <location>
        <begin position="1"/>
        <end position="18"/>
    </location>
</feature>
<evidence type="ECO:0000256" key="2">
    <source>
        <dbReference type="SAM" id="SignalP"/>
    </source>
</evidence>
<reference evidence="3 4" key="1">
    <citation type="submission" date="2019-01" db="EMBL/GenBank/DDBJ databases">
        <title>Sequencing of cultivated peanut Arachis hypogaea provides insights into genome evolution and oil improvement.</title>
        <authorList>
            <person name="Chen X."/>
        </authorList>
    </citation>
    <scope>NUCLEOTIDE SEQUENCE [LARGE SCALE GENOMIC DNA]</scope>
    <source>
        <strain evidence="4">cv. Fuhuasheng</strain>
        <tissue evidence="3">Leaves</tissue>
    </source>
</reference>
<gene>
    <name evidence="3" type="ORF">Ahy_B06g080127</name>
</gene>
<evidence type="ECO:0000313" key="3">
    <source>
        <dbReference type="EMBL" id="RYR01255.1"/>
    </source>
</evidence>
<keyword evidence="4" id="KW-1185">Reference proteome</keyword>
<dbReference type="AlphaFoldDB" id="A0A444YH44"/>
<feature type="compositionally biased region" description="Polar residues" evidence="1">
    <location>
        <begin position="17"/>
        <end position="28"/>
    </location>
</feature>
<sequence length="332" mass="38118">MVFLVIIPLQVFAPASSPHQTQQTTATSLGEEDIEEETINVPTQPQQVTAKSPIKKCTEEEPQQLPQESHEEVSPTKVYPLLQTVTDAIMMIANVVLKNDFPAPSFSLGFTQSSEEATLSQEDEPQTDNPILVEDLKELVEAVIDTGIAAALNFGREKGPSLEKVQPTMSFLDKFQTPVRQKQITDELKEKHFYWVTNIKTYEDENTNEWETIFILKHEKLLEIRRMHFESLKAESDVENLLLCHICIKFGFLIFIGCLAMCQILNTRKIERFQKLVYCLPLDIVNYTLSSHEGNFLHPKTKKPFQVEDYQDYLPFLDEKKLVSHLFVSFHL</sequence>
<keyword evidence="2" id="KW-0732">Signal</keyword>
<organism evidence="3 4">
    <name type="scientific">Arachis hypogaea</name>
    <name type="common">Peanut</name>
    <dbReference type="NCBI Taxonomy" id="3818"/>
    <lineage>
        <taxon>Eukaryota</taxon>
        <taxon>Viridiplantae</taxon>
        <taxon>Streptophyta</taxon>
        <taxon>Embryophyta</taxon>
        <taxon>Tracheophyta</taxon>
        <taxon>Spermatophyta</taxon>
        <taxon>Magnoliopsida</taxon>
        <taxon>eudicotyledons</taxon>
        <taxon>Gunneridae</taxon>
        <taxon>Pentapetalae</taxon>
        <taxon>rosids</taxon>
        <taxon>fabids</taxon>
        <taxon>Fabales</taxon>
        <taxon>Fabaceae</taxon>
        <taxon>Papilionoideae</taxon>
        <taxon>50 kb inversion clade</taxon>
        <taxon>dalbergioids sensu lato</taxon>
        <taxon>Dalbergieae</taxon>
        <taxon>Pterocarpus clade</taxon>
        <taxon>Arachis</taxon>
    </lineage>
</organism>
<feature type="chain" id="PRO_5019575324" evidence="2">
    <location>
        <begin position="19"/>
        <end position="332"/>
    </location>
</feature>
<dbReference type="EMBL" id="SDMP01000016">
    <property type="protein sequence ID" value="RYR01255.1"/>
    <property type="molecule type" value="Genomic_DNA"/>
</dbReference>